<reference evidence="1" key="1">
    <citation type="submission" date="2014-05" db="EMBL/GenBank/DDBJ databases">
        <authorList>
            <person name="Chronopoulou M."/>
        </authorList>
    </citation>
    <scope>NUCLEOTIDE SEQUENCE</scope>
    <source>
        <tissue evidence="1">Whole organism</tissue>
    </source>
</reference>
<dbReference type="AlphaFoldDB" id="A0A0K2TQG2"/>
<protein>
    <submittedName>
        <fullName evidence="1">Uncharacterized protein</fullName>
    </submittedName>
</protein>
<evidence type="ECO:0000313" key="1">
    <source>
        <dbReference type="EMBL" id="CDW28279.1"/>
    </source>
</evidence>
<name>A0A0K2TQG2_LEPSM</name>
<proteinExistence type="predicted"/>
<dbReference type="EMBL" id="HACA01010918">
    <property type="protein sequence ID" value="CDW28279.1"/>
    <property type="molecule type" value="Transcribed_RNA"/>
</dbReference>
<sequence length="64" mass="7766">MKFIRILSFEMNPSRQLEILIIQRVPKHNIQGQKNFLFKGVRINYPSNNLYPCKNFHKNQFVHH</sequence>
<accession>A0A0K2TQG2</accession>
<organism evidence="1">
    <name type="scientific">Lepeophtheirus salmonis</name>
    <name type="common">Salmon louse</name>
    <name type="synonym">Caligus salmonis</name>
    <dbReference type="NCBI Taxonomy" id="72036"/>
    <lineage>
        <taxon>Eukaryota</taxon>
        <taxon>Metazoa</taxon>
        <taxon>Ecdysozoa</taxon>
        <taxon>Arthropoda</taxon>
        <taxon>Crustacea</taxon>
        <taxon>Multicrustacea</taxon>
        <taxon>Hexanauplia</taxon>
        <taxon>Copepoda</taxon>
        <taxon>Siphonostomatoida</taxon>
        <taxon>Caligidae</taxon>
        <taxon>Lepeophtheirus</taxon>
    </lineage>
</organism>